<reference evidence="2" key="1">
    <citation type="journal article" date="2019" name="Int. J. Syst. Evol. Microbiol.">
        <title>The Global Catalogue of Microorganisms (GCM) 10K type strain sequencing project: providing services to taxonomists for standard genome sequencing and annotation.</title>
        <authorList>
            <consortium name="The Broad Institute Genomics Platform"/>
            <consortium name="The Broad Institute Genome Sequencing Center for Infectious Disease"/>
            <person name="Wu L."/>
            <person name="Ma J."/>
        </authorList>
    </citation>
    <scope>NUCLEOTIDE SEQUENCE [LARGE SCALE GENOMIC DNA]</scope>
    <source>
        <strain evidence="2">JCM 17979</strain>
    </source>
</reference>
<evidence type="ECO:0000313" key="2">
    <source>
        <dbReference type="Proteomes" id="UP001500928"/>
    </source>
</evidence>
<comment type="caution">
    <text evidence="1">The sequence shown here is derived from an EMBL/GenBank/DDBJ whole genome shotgun (WGS) entry which is preliminary data.</text>
</comment>
<name>A0ABP9B1Z7_9PSEU</name>
<accession>A0ABP9B1Z7</accession>
<dbReference type="RefSeq" id="WP_345414804.1">
    <property type="nucleotide sequence ID" value="NZ_BAABHO010000017.1"/>
</dbReference>
<keyword evidence="2" id="KW-1185">Reference proteome</keyword>
<dbReference type="Proteomes" id="UP001500928">
    <property type="component" value="Unassembled WGS sequence"/>
</dbReference>
<organism evidence="1 2">
    <name type="scientific">Actinomycetospora chlora</name>
    <dbReference type="NCBI Taxonomy" id="663608"/>
    <lineage>
        <taxon>Bacteria</taxon>
        <taxon>Bacillati</taxon>
        <taxon>Actinomycetota</taxon>
        <taxon>Actinomycetes</taxon>
        <taxon>Pseudonocardiales</taxon>
        <taxon>Pseudonocardiaceae</taxon>
        <taxon>Actinomycetospora</taxon>
    </lineage>
</organism>
<proteinExistence type="predicted"/>
<protein>
    <recommendedName>
        <fullName evidence="3">N-terminal of MaoC-like dehydratase domain-containing protein</fullName>
    </recommendedName>
</protein>
<gene>
    <name evidence="1" type="ORF">GCM10023200_25240</name>
</gene>
<sequence>MSAVAGAAIPEGSWTLQPHENWLGHDALYSVPAEEPHPLMAFVAAVRGSGLGVAELFRSWGTEMADGPMLTASTLELPGELRTGVEYRVSGTVESVVRKSGRTMGEFDLLTARLELRGPDGETVALVRNVYALPRGRGAS</sequence>
<evidence type="ECO:0008006" key="3">
    <source>
        <dbReference type="Google" id="ProtNLM"/>
    </source>
</evidence>
<evidence type="ECO:0000313" key="1">
    <source>
        <dbReference type="EMBL" id="GAA4789477.1"/>
    </source>
</evidence>
<dbReference type="EMBL" id="BAABHO010000017">
    <property type="protein sequence ID" value="GAA4789477.1"/>
    <property type="molecule type" value="Genomic_DNA"/>
</dbReference>